<feature type="compositionally biased region" description="Basic and acidic residues" evidence="5">
    <location>
        <begin position="107"/>
        <end position="119"/>
    </location>
</feature>
<evidence type="ECO:0000256" key="5">
    <source>
        <dbReference type="SAM" id="MobiDB-lite"/>
    </source>
</evidence>
<organism evidence="8 9">
    <name type="scientific">Ramazzottius varieornatus</name>
    <name type="common">Water bear</name>
    <name type="synonym">Tardigrade</name>
    <dbReference type="NCBI Taxonomy" id="947166"/>
    <lineage>
        <taxon>Eukaryota</taxon>
        <taxon>Metazoa</taxon>
        <taxon>Ecdysozoa</taxon>
        <taxon>Tardigrada</taxon>
        <taxon>Eutardigrada</taxon>
        <taxon>Parachela</taxon>
        <taxon>Hypsibioidea</taxon>
        <taxon>Ramazzottiidae</taxon>
        <taxon>Ramazzottius</taxon>
    </lineage>
</organism>
<feature type="compositionally biased region" description="Polar residues" evidence="5">
    <location>
        <begin position="30"/>
        <end position="43"/>
    </location>
</feature>
<feature type="region of interest" description="Disordered" evidence="5">
    <location>
        <begin position="12"/>
        <end position="119"/>
    </location>
</feature>
<dbReference type="GO" id="GO:0043495">
    <property type="term" value="F:protein-membrane adaptor activity"/>
    <property type="evidence" value="ECO:0007669"/>
    <property type="project" value="TreeGrafter"/>
</dbReference>
<comment type="caution">
    <text evidence="8">The sequence shown here is derived from an EMBL/GenBank/DDBJ whole genome shotgun (WGS) entry which is preliminary data.</text>
</comment>
<evidence type="ECO:0000259" key="7">
    <source>
        <dbReference type="PROSITE" id="PS51469"/>
    </source>
</evidence>
<gene>
    <name evidence="8" type="primary">RvY_07701-1</name>
    <name evidence="8" type="synonym">RvY_07701.1</name>
    <name evidence="8" type="ORF">RvY_07701</name>
</gene>
<sequence length="393" mass="43826">MSQLLKEMFRRLADKSGYGTPRSRSRLRPDNSNSTGNRNSPNASPVLDLSHRGRRSRSGSLRRRLREEQSGASAPESGPASTIQSKLKEIVYPPEPKRISTSPGIFGRRDAPLPAPERLHDGTSEIDFYPRRKGSLFRADVHRIWAGVFCIIVLSLVAAYTITHITLTKHQQEVVTSQIAHDLLAAGQDDSKNEVALGYQSLLSELILRRHLESEPEIGFDFSLSTLGAKVLTTRNTKSMPHYDATFLGFAVWSGITEDPHVDAPLQPILMPGRCWRFVEFPGTLVIQLAESISVTSFALAHVMGATVPKHRLTSAPYEFEVWGLDEVSDQNPHLFGNYSMQLNGVSNQDFEVQFPLTKTVPIVELRVLSNHGSAEYTCVYRFKVFGTPQDLE</sequence>
<dbReference type="PANTHER" id="PTHR12911">
    <property type="entry name" value="SAD1/UNC-84-LIKE PROTEIN-RELATED"/>
    <property type="match status" value="1"/>
</dbReference>
<dbReference type="Gene3D" id="2.60.120.260">
    <property type="entry name" value="Galactose-binding domain-like"/>
    <property type="match status" value="1"/>
</dbReference>
<dbReference type="OrthoDB" id="342281at2759"/>
<dbReference type="PANTHER" id="PTHR12911:SF8">
    <property type="entry name" value="KLAROID PROTEIN-RELATED"/>
    <property type="match status" value="1"/>
</dbReference>
<dbReference type="PROSITE" id="PS51469">
    <property type="entry name" value="SUN"/>
    <property type="match status" value="1"/>
</dbReference>
<dbReference type="STRING" id="947166.A0A1D1V973"/>
<dbReference type="InterPro" id="IPR045119">
    <property type="entry name" value="SUN1-5"/>
</dbReference>
<dbReference type="EMBL" id="BDGG01000003">
    <property type="protein sequence ID" value="GAU96227.1"/>
    <property type="molecule type" value="Genomic_DNA"/>
</dbReference>
<evidence type="ECO:0000313" key="9">
    <source>
        <dbReference type="Proteomes" id="UP000186922"/>
    </source>
</evidence>
<keyword evidence="4 6" id="KW-0472">Membrane</keyword>
<keyword evidence="3 6" id="KW-1133">Transmembrane helix</keyword>
<keyword evidence="9" id="KW-1185">Reference proteome</keyword>
<comment type="subcellular location">
    <subcellularLocation>
        <location evidence="1">Membrane</location>
    </subcellularLocation>
</comment>
<feature type="domain" description="SUN" evidence="7">
    <location>
        <begin position="228"/>
        <end position="390"/>
    </location>
</feature>
<evidence type="ECO:0000256" key="4">
    <source>
        <dbReference type="ARBA" id="ARBA00023136"/>
    </source>
</evidence>
<accession>A0A1D1V973</accession>
<dbReference type="AlphaFoldDB" id="A0A1D1V973"/>
<dbReference type="GO" id="GO:0034993">
    <property type="term" value="C:meiotic nuclear membrane microtubule tethering complex"/>
    <property type="evidence" value="ECO:0007669"/>
    <property type="project" value="TreeGrafter"/>
</dbReference>
<protein>
    <recommendedName>
        <fullName evidence="7">SUN domain-containing protein</fullName>
    </recommendedName>
</protein>
<evidence type="ECO:0000256" key="2">
    <source>
        <dbReference type="ARBA" id="ARBA00022692"/>
    </source>
</evidence>
<feature type="compositionally biased region" description="Low complexity" evidence="5">
    <location>
        <begin position="70"/>
        <end position="81"/>
    </location>
</feature>
<proteinExistence type="predicted"/>
<feature type="transmembrane region" description="Helical" evidence="6">
    <location>
        <begin position="141"/>
        <end position="162"/>
    </location>
</feature>
<dbReference type="Proteomes" id="UP000186922">
    <property type="component" value="Unassembled WGS sequence"/>
</dbReference>
<evidence type="ECO:0000256" key="3">
    <source>
        <dbReference type="ARBA" id="ARBA00022989"/>
    </source>
</evidence>
<keyword evidence="2 6" id="KW-0812">Transmembrane</keyword>
<reference evidence="8 9" key="1">
    <citation type="journal article" date="2016" name="Nat. Commun.">
        <title>Extremotolerant tardigrade genome and improved radiotolerance of human cultured cells by tardigrade-unique protein.</title>
        <authorList>
            <person name="Hashimoto T."/>
            <person name="Horikawa D.D."/>
            <person name="Saito Y."/>
            <person name="Kuwahara H."/>
            <person name="Kozuka-Hata H."/>
            <person name="Shin-I T."/>
            <person name="Minakuchi Y."/>
            <person name="Ohishi K."/>
            <person name="Motoyama A."/>
            <person name="Aizu T."/>
            <person name="Enomoto A."/>
            <person name="Kondo K."/>
            <person name="Tanaka S."/>
            <person name="Hara Y."/>
            <person name="Koshikawa S."/>
            <person name="Sagara H."/>
            <person name="Miura T."/>
            <person name="Yokobori S."/>
            <person name="Miyagawa K."/>
            <person name="Suzuki Y."/>
            <person name="Kubo T."/>
            <person name="Oyama M."/>
            <person name="Kohara Y."/>
            <person name="Fujiyama A."/>
            <person name="Arakawa K."/>
            <person name="Katayama T."/>
            <person name="Toyoda A."/>
            <person name="Kunieda T."/>
        </authorList>
    </citation>
    <scope>NUCLEOTIDE SEQUENCE [LARGE SCALE GENOMIC DNA]</scope>
    <source>
        <strain evidence="8 9">YOKOZUNA-1</strain>
    </source>
</reference>
<evidence type="ECO:0000256" key="6">
    <source>
        <dbReference type="SAM" id="Phobius"/>
    </source>
</evidence>
<feature type="compositionally biased region" description="Basic residues" evidence="5">
    <location>
        <begin position="52"/>
        <end position="64"/>
    </location>
</feature>
<dbReference type="Pfam" id="PF07738">
    <property type="entry name" value="Sad1_UNC"/>
    <property type="match status" value="1"/>
</dbReference>
<evidence type="ECO:0000313" key="8">
    <source>
        <dbReference type="EMBL" id="GAU96227.1"/>
    </source>
</evidence>
<dbReference type="InterPro" id="IPR012919">
    <property type="entry name" value="SUN_dom"/>
</dbReference>
<evidence type="ECO:0000256" key="1">
    <source>
        <dbReference type="ARBA" id="ARBA00004370"/>
    </source>
</evidence>
<name>A0A1D1V973_RAMVA</name>